<dbReference type="InterPro" id="IPR019421">
    <property type="entry name" value="7TM_GPCR_serpentine_rcpt_Srd"/>
</dbReference>
<dbReference type="Proteomes" id="UP000492821">
    <property type="component" value="Unassembled WGS sequence"/>
</dbReference>
<keyword evidence="2" id="KW-1185">Reference proteome</keyword>
<keyword evidence="1" id="KW-0812">Transmembrane</keyword>
<dbReference type="Pfam" id="PF10317">
    <property type="entry name" value="7TM_GPCR_Srd"/>
    <property type="match status" value="1"/>
</dbReference>
<evidence type="ECO:0000313" key="2">
    <source>
        <dbReference type="Proteomes" id="UP000492821"/>
    </source>
</evidence>
<keyword evidence="1" id="KW-1133">Transmembrane helix</keyword>
<sequence>MLAATNSAAVCLMHFNNRVNKYLSNSQTHMVSTTIQVQRQISRQLKFQSCLPVIIAVFGGLSIFCLMLLQECTVSVVMILFCPFQWIPALNPIITIFCIADYRRQFFAYFEPDADEQNGTNVVVLTGAGNVDGNGGRGDGTVTFAKGLY</sequence>
<feature type="transmembrane region" description="Helical" evidence="1">
    <location>
        <begin position="49"/>
        <end position="69"/>
    </location>
</feature>
<evidence type="ECO:0000256" key="1">
    <source>
        <dbReference type="SAM" id="Phobius"/>
    </source>
</evidence>
<keyword evidence="1" id="KW-0472">Membrane</keyword>
<organism evidence="2 3">
    <name type="scientific">Panagrellus redivivus</name>
    <name type="common">Microworm</name>
    <dbReference type="NCBI Taxonomy" id="6233"/>
    <lineage>
        <taxon>Eukaryota</taxon>
        <taxon>Metazoa</taxon>
        <taxon>Ecdysozoa</taxon>
        <taxon>Nematoda</taxon>
        <taxon>Chromadorea</taxon>
        <taxon>Rhabditida</taxon>
        <taxon>Tylenchina</taxon>
        <taxon>Panagrolaimomorpha</taxon>
        <taxon>Panagrolaimoidea</taxon>
        <taxon>Panagrolaimidae</taxon>
        <taxon>Panagrellus</taxon>
    </lineage>
</organism>
<reference evidence="2" key="1">
    <citation type="journal article" date="2013" name="Genetics">
        <title>The draft genome and transcriptome of Panagrellus redivivus are shaped by the harsh demands of a free-living lifestyle.</title>
        <authorList>
            <person name="Srinivasan J."/>
            <person name="Dillman A.R."/>
            <person name="Macchietto M.G."/>
            <person name="Heikkinen L."/>
            <person name="Lakso M."/>
            <person name="Fracchia K.M."/>
            <person name="Antoshechkin I."/>
            <person name="Mortazavi A."/>
            <person name="Wong G."/>
            <person name="Sternberg P.W."/>
        </authorList>
    </citation>
    <scope>NUCLEOTIDE SEQUENCE [LARGE SCALE GENOMIC DNA]</scope>
    <source>
        <strain evidence="2">MT8872</strain>
    </source>
</reference>
<feature type="transmembrane region" description="Helical" evidence="1">
    <location>
        <begin position="75"/>
        <end position="100"/>
    </location>
</feature>
<proteinExistence type="predicted"/>
<reference evidence="3" key="2">
    <citation type="submission" date="2020-10" db="UniProtKB">
        <authorList>
            <consortium name="WormBaseParasite"/>
        </authorList>
    </citation>
    <scope>IDENTIFICATION</scope>
</reference>
<dbReference type="WBParaSite" id="Pan_g2516.t1">
    <property type="protein sequence ID" value="Pan_g2516.t1"/>
    <property type="gene ID" value="Pan_g2516"/>
</dbReference>
<dbReference type="AlphaFoldDB" id="A0A7E4VUF9"/>
<evidence type="ECO:0000313" key="3">
    <source>
        <dbReference type="WBParaSite" id="Pan_g2516.t1"/>
    </source>
</evidence>
<name>A0A7E4VUF9_PANRE</name>
<protein>
    <submittedName>
        <fullName evidence="3">G_PROTEIN_RECEP_F1_2 domain-containing protein</fullName>
    </submittedName>
</protein>
<accession>A0A7E4VUF9</accession>